<proteinExistence type="inferred from homology"/>
<reference evidence="6" key="1">
    <citation type="journal article" date="2023" name="Mol. Phylogenet. Evol.">
        <title>Genome-scale phylogeny and comparative genomics of the fungal order Sordariales.</title>
        <authorList>
            <person name="Hensen N."/>
            <person name="Bonometti L."/>
            <person name="Westerberg I."/>
            <person name="Brannstrom I.O."/>
            <person name="Guillou S."/>
            <person name="Cros-Aarteil S."/>
            <person name="Calhoun S."/>
            <person name="Haridas S."/>
            <person name="Kuo A."/>
            <person name="Mondo S."/>
            <person name="Pangilinan J."/>
            <person name="Riley R."/>
            <person name="LaButti K."/>
            <person name="Andreopoulos B."/>
            <person name="Lipzen A."/>
            <person name="Chen C."/>
            <person name="Yan M."/>
            <person name="Daum C."/>
            <person name="Ng V."/>
            <person name="Clum A."/>
            <person name="Steindorff A."/>
            <person name="Ohm R.A."/>
            <person name="Martin F."/>
            <person name="Silar P."/>
            <person name="Natvig D.O."/>
            <person name="Lalanne C."/>
            <person name="Gautier V."/>
            <person name="Ament-Velasquez S.L."/>
            <person name="Kruys A."/>
            <person name="Hutchinson M.I."/>
            <person name="Powell A.J."/>
            <person name="Barry K."/>
            <person name="Miller A.N."/>
            <person name="Grigoriev I.V."/>
            <person name="Debuchy R."/>
            <person name="Gladieux P."/>
            <person name="Hiltunen Thoren M."/>
            <person name="Johannesson H."/>
        </authorList>
    </citation>
    <scope>NUCLEOTIDE SEQUENCE</scope>
    <source>
        <strain evidence="6">CBS 990.96</strain>
    </source>
</reference>
<dbReference type="InterPro" id="IPR002685">
    <property type="entry name" value="Glyco_trans_15"/>
</dbReference>
<name>A0AAN7BMQ8_9PEZI</name>
<evidence type="ECO:0000256" key="1">
    <source>
        <dbReference type="ARBA" id="ARBA00007677"/>
    </source>
</evidence>
<keyword evidence="2" id="KW-0328">Glycosyltransferase</keyword>
<dbReference type="PIRSF" id="PIRSF018153">
    <property type="entry name" value="Glyco_trans_15"/>
    <property type="match status" value="1"/>
</dbReference>
<reference evidence="6" key="2">
    <citation type="submission" date="2023-05" db="EMBL/GenBank/DDBJ databases">
        <authorList>
            <consortium name="Lawrence Berkeley National Laboratory"/>
            <person name="Steindorff A."/>
            <person name="Hensen N."/>
            <person name="Bonometti L."/>
            <person name="Westerberg I."/>
            <person name="Brannstrom I.O."/>
            <person name="Guillou S."/>
            <person name="Cros-Aarteil S."/>
            <person name="Calhoun S."/>
            <person name="Haridas S."/>
            <person name="Kuo A."/>
            <person name="Mondo S."/>
            <person name="Pangilinan J."/>
            <person name="Riley R."/>
            <person name="Labutti K."/>
            <person name="Andreopoulos B."/>
            <person name="Lipzen A."/>
            <person name="Chen C."/>
            <person name="Yanf M."/>
            <person name="Daum C."/>
            <person name="Ng V."/>
            <person name="Clum A."/>
            <person name="Ohm R."/>
            <person name="Martin F."/>
            <person name="Silar P."/>
            <person name="Natvig D."/>
            <person name="Lalanne C."/>
            <person name="Gautier V."/>
            <person name="Ament-Velasquez S.L."/>
            <person name="Kruys A."/>
            <person name="Hutchinson M.I."/>
            <person name="Powell A.J."/>
            <person name="Barry K."/>
            <person name="Miller A.N."/>
            <person name="Grigoriev I.V."/>
            <person name="Debuchy R."/>
            <person name="Gladieux P."/>
            <person name="Thoren M.H."/>
            <person name="Johannesson H."/>
        </authorList>
    </citation>
    <scope>NUCLEOTIDE SEQUENCE</scope>
    <source>
        <strain evidence="6">CBS 990.96</strain>
    </source>
</reference>
<feature type="active site" description="Nucleophile" evidence="4">
    <location>
        <position position="308"/>
    </location>
</feature>
<dbReference type="AlphaFoldDB" id="A0AAN7BMQ8"/>
<dbReference type="GO" id="GO:0000026">
    <property type="term" value="F:alpha-1,2-mannosyltransferase activity"/>
    <property type="evidence" value="ECO:0007669"/>
    <property type="project" value="TreeGrafter"/>
</dbReference>
<evidence type="ECO:0000256" key="2">
    <source>
        <dbReference type="ARBA" id="ARBA00022676"/>
    </source>
</evidence>
<organism evidence="6 7">
    <name type="scientific">Podospora fimiseda</name>
    <dbReference type="NCBI Taxonomy" id="252190"/>
    <lineage>
        <taxon>Eukaryota</taxon>
        <taxon>Fungi</taxon>
        <taxon>Dikarya</taxon>
        <taxon>Ascomycota</taxon>
        <taxon>Pezizomycotina</taxon>
        <taxon>Sordariomycetes</taxon>
        <taxon>Sordariomycetidae</taxon>
        <taxon>Sordariales</taxon>
        <taxon>Podosporaceae</taxon>
        <taxon>Podospora</taxon>
    </lineage>
</organism>
<dbReference type="Gene3D" id="3.90.550.10">
    <property type="entry name" value="Spore Coat Polysaccharide Biosynthesis Protein SpsA, Chain A"/>
    <property type="match status" value="1"/>
</dbReference>
<dbReference type="GO" id="GO:0005794">
    <property type="term" value="C:Golgi apparatus"/>
    <property type="evidence" value="ECO:0007669"/>
    <property type="project" value="TreeGrafter"/>
</dbReference>
<keyword evidence="5" id="KW-1133">Transmembrane helix</keyword>
<gene>
    <name evidence="6" type="ORF">QBC38DRAFT_482110</name>
</gene>
<dbReference type="EMBL" id="MU865359">
    <property type="protein sequence ID" value="KAK4225818.1"/>
    <property type="molecule type" value="Genomic_DNA"/>
</dbReference>
<dbReference type="GO" id="GO:0006487">
    <property type="term" value="P:protein N-linked glycosylation"/>
    <property type="evidence" value="ECO:0007669"/>
    <property type="project" value="TreeGrafter"/>
</dbReference>
<dbReference type="GO" id="GO:0000032">
    <property type="term" value="P:cell wall mannoprotein biosynthetic process"/>
    <property type="evidence" value="ECO:0007669"/>
    <property type="project" value="TreeGrafter"/>
</dbReference>
<keyword evidence="3" id="KW-0808">Transferase</keyword>
<dbReference type="SUPFAM" id="SSF53448">
    <property type="entry name" value="Nucleotide-diphospho-sugar transferases"/>
    <property type="match status" value="1"/>
</dbReference>
<comment type="similarity">
    <text evidence="1">Belongs to the glycosyltransferase 15 family.</text>
</comment>
<keyword evidence="7" id="KW-1185">Reference proteome</keyword>
<comment type="caution">
    <text evidence="6">The sequence shown here is derived from an EMBL/GenBank/DDBJ whole genome shotgun (WGS) entry which is preliminary data.</text>
</comment>
<sequence>MKLRSLAVVIFRQLRRPTRPRRINLLLKGAAFLLFLWVFDLFLYSQIHSVPRPPKDLDGPFSTGCQDPKKAAASHPRENATFVMLARNSEIEHARQTIQNIEAQFNRWFNYPVVFLNNEEWSPEFIRVLNKTVSGKAIFDVIPQADWDYPDWINKDQARASIAKQEKLGVWNGGKESYHHMCRFYSGSFYNLAALSQFKYYWRLEPGVSYTCAITYDPFLAMSTHNKTYGFTTALWEEPNTCPSLFRAVDDFRIANLIPSTPSWNSMIVVPTWDPFPIRWFKGRYLQSPHHSSSGSKWNLCHYWSNFEIADLDFFRSEAYQSLFKHLDRKGGFYTERWGDAPVHSLAVHLLLPPEKLHHFSDFGYFHEPFWQCPGNAPGKQMRESEVLGKWEDGERNDLTQETEGAIGCRCQCFASNPKLRRNNRGICLGIMQASQAFHRPSWWEIWRGKWPYSINIPG</sequence>
<dbReference type="InterPro" id="IPR029044">
    <property type="entry name" value="Nucleotide-diphossugar_trans"/>
</dbReference>
<dbReference type="PANTHER" id="PTHR31121">
    <property type="entry name" value="ALPHA-1,2 MANNOSYLTRANSFERASE KTR1"/>
    <property type="match status" value="1"/>
</dbReference>
<evidence type="ECO:0000256" key="3">
    <source>
        <dbReference type="ARBA" id="ARBA00022679"/>
    </source>
</evidence>
<dbReference type="GO" id="GO:0016020">
    <property type="term" value="C:membrane"/>
    <property type="evidence" value="ECO:0007669"/>
    <property type="project" value="InterPro"/>
</dbReference>
<keyword evidence="5" id="KW-0812">Transmembrane</keyword>
<dbReference type="Pfam" id="PF01793">
    <property type="entry name" value="Glyco_transf_15"/>
    <property type="match status" value="1"/>
</dbReference>
<dbReference type="Proteomes" id="UP001301958">
    <property type="component" value="Unassembled WGS sequence"/>
</dbReference>
<evidence type="ECO:0000256" key="5">
    <source>
        <dbReference type="SAM" id="Phobius"/>
    </source>
</evidence>
<evidence type="ECO:0000313" key="6">
    <source>
        <dbReference type="EMBL" id="KAK4225818.1"/>
    </source>
</evidence>
<evidence type="ECO:0000256" key="4">
    <source>
        <dbReference type="PIRSR" id="PIRSR018153-1"/>
    </source>
</evidence>
<evidence type="ECO:0000313" key="7">
    <source>
        <dbReference type="Proteomes" id="UP001301958"/>
    </source>
</evidence>
<feature type="transmembrane region" description="Helical" evidence="5">
    <location>
        <begin position="25"/>
        <end position="44"/>
    </location>
</feature>
<accession>A0AAN7BMQ8</accession>
<dbReference type="PANTHER" id="PTHR31121:SF2">
    <property type="entry name" value="MANNOSYLTRANSFERASE KTR5-RELATED"/>
    <property type="match status" value="1"/>
</dbReference>
<protein>
    <submittedName>
        <fullName evidence="6">Glycolipid 2-alpha-mannosyltransferase 1</fullName>
    </submittedName>
</protein>
<keyword evidence="5" id="KW-0472">Membrane</keyword>